<feature type="region of interest" description="Disordered" evidence="1">
    <location>
        <begin position="39"/>
        <end position="125"/>
    </location>
</feature>
<dbReference type="InterPro" id="IPR007513">
    <property type="entry name" value="SERF-like_N"/>
</dbReference>
<keyword evidence="4" id="KW-1185">Reference proteome</keyword>
<comment type="caution">
    <text evidence="3">The sequence shown here is derived from an EMBL/GenBank/DDBJ whole genome shotgun (WGS) entry which is preliminary data.</text>
</comment>
<evidence type="ECO:0000256" key="1">
    <source>
        <dbReference type="SAM" id="MobiDB-lite"/>
    </source>
</evidence>
<sequence length="125" mass="13603">MFLESGEVAQPVALFLSVARLSQSLYIPLTTISRAHFDTKSSAQPIEPLAKQIKSGKEMARGNQRDKAREKNLKEQARQAQKSKNTQSGTEFARTKEDQAAIMRAKQAAADAKKAEASAAGGKKK</sequence>
<accession>A0A9P4N8U4</accession>
<name>A0A9P4N8U4_9PLEO</name>
<feature type="domain" description="Small EDRK-rich factor-like N-terminal" evidence="2">
    <location>
        <begin position="59"/>
        <end position="96"/>
    </location>
</feature>
<evidence type="ECO:0000259" key="2">
    <source>
        <dbReference type="Pfam" id="PF04419"/>
    </source>
</evidence>
<dbReference type="AlphaFoldDB" id="A0A9P4N8U4"/>
<dbReference type="OrthoDB" id="18018at2759"/>
<protein>
    <recommendedName>
        <fullName evidence="2">Small EDRK-rich factor-like N-terminal domain-containing protein</fullName>
    </recommendedName>
</protein>
<gene>
    <name evidence="3" type="ORF">CC78DRAFT_542248</name>
</gene>
<feature type="compositionally biased region" description="Polar residues" evidence="1">
    <location>
        <begin position="78"/>
        <end position="90"/>
    </location>
</feature>
<dbReference type="Proteomes" id="UP000800093">
    <property type="component" value="Unassembled WGS sequence"/>
</dbReference>
<feature type="compositionally biased region" description="Low complexity" evidence="1">
    <location>
        <begin position="100"/>
        <end position="110"/>
    </location>
</feature>
<dbReference type="EMBL" id="ML986596">
    <property type="protein sequence ID" value="KAF2266606.1"/>
    <property type="molecule type" value="Genomic_DNA"/>
</dbReference>
<reference evidence="4" key="1">
    <citation type="journal article" date="2020" name="Stud. Mycol.">
        <title>101 Dothideomycetes genomes: A test case for predicting lifestyles and emergence of pathogens.</title>
        <authorList>
            <person name="Haridas S."/>
            <person name="Albert R."/>
            <person name="Binder M."/>
            <person name="Bloem J."/>
            <person name="LaButti K."/>
            <person name="Salamov A."/>
            <person name="Andreopoulos B."/>
            <person name="Baker S."/>
            <person name="Barry K."/>
            <person name="Bills G."/>
            <person name="Bluhm B."/>
            <person name="Cannon C."/>
            <person name="Castanera R."/>
            <person name="Culley D."/>
            <person name="Daum C."/>
            <person name="Ezra D."/>
            <person name="Gonzalez J."/>
            <person name="Henrissat B."/>
            <person name="Kuo A."/>
            <person name="Liang C."/>
            <person name="Lipzen A."/>
            <person name="Lutzoni F."/>
            <person name="Magnuson J."/>
            <person name="Mondo S."/>
            <person name="Nolan M."/>
            <person name="Ohm R."/>
            <person name="Pangilinan J."/>
            <person name="Park H.-J."/>
            <person name="Ramirez L."/>
            <person name="Alfaro M."/>
            <person name="Sun H."/>
            <person name="Tritt A."/>
            <person name="Yoshinaga Y."/>
            <person name="Zwiers L.-H."/>
            <person name="Turgeon B."/>
            <person name="Goodwin S."/>
            <person name="Spatafora J."/>
            <person name="Crous P."/>
            <person name="Grigoriev I."/>
        </authorList>
    </citation>
    <scope>NUCLEOTIDE SEQUENCE [LARGE SCALE GENOMIC DNA]</scope>
    <source>
        <strain evidence="4">CBS 304.66</strain>
    </source>
</reference>
<organism evidence="3 4">
    <name type="scientific">Lojkania enalia</name>
    <dbReference type="NCBI Taxonomy" id="147567"/>
    <lineage>
        <taxon>Eukaryota</taxon>
        <taxon>Fungi</taxon>
        <taxon>Dikarya</taxon>
        <taxon>Ascomycota</taxon>
        <taxon>Pezizomycotina</taxon>
        <taxon>Dothideomycetes</taxon>
        <taxon>Pleosporomycetidae</taxon>
        <taxon>Pleosporales</taxon>
        <taxon>Pleosporales incertae sedis</taxon>
        <taxon>Lojkania</taxon>
    </lineage>
</organism>
<evidence type="ECO:0000313" key="3">
    <source>
        <dbReference type="EMBL" id="KAF2266606.1"/>
    </source>
</evidence>
<proteinExistence type="predicted"/>
<dbReference type="Pfam" id="PF04419">
    <property type="entry name" value="SERF-like_N"/>
    <property type="match status" value="1"/>
</dbReference>
<feature type="compositionally biased region" description="Basic and acidic residues" evidence="1">
    <location>
        <begin position="55"/>
        <end position="77"/>
    </location>
</feature>
<evidence type="ECO:0000313" key="4">
    <source>
        <dbReference type="Proteomes" id="UP000800093"/>
    </source>
</evidence>